<feature type="signal peptide" evidence="1">
    <location>
        <begin position="1"/>
        <end position="22"/>
    </location>
</feature>
<name>A0A918NBT0_9ACTN</name>
<dbReference type="AlphaFoldDB" id="A0A918NBT0"/>
<dbReference type="EMBL" id="BMVU01000003">
    <property type="protein sequence ID" value="GGX58866.1"/>
    <property type="molecule type" value="Genomic_DNA"/>
</dbReference>
<comment type="caution">
    <text evidence="2">The sequence shown here is derived from an EMBL/GenBank/DDBJ whole genome shotgun (WGS) entry which is preliminary data.</text>
</comment>
<evidence type="ECO:0000313" key="3">
    <source>
        <dbReference type="Proteomes" id="UP000619244"/>
    </source>
</evidence>
<sequence length="149" mass="15531">MNRNRRLVRRGTVAAFTTVAVAGLGPAGLTASGASAAAAPQTKEIASSVLGEDYRFTLTAVRSADDAYAATVRLQVYTYDGGVWTESDRATVGEADGWFWYPLTGKGGVCRFSTSAADPAPVDVSLLITPSIGCSGPEHFVVENGTIRA</sequence>
<organism evidence="2 3">
    <name type="scientific">Streptomyces minutiscleroticus</name>
    <dbReference type="NCBI Taxonomy" id="68238"/>
    <lineage>
        <taxon>Bacteria</taxon>
        <taxon>Bacillati</taxon>
        <taxon>Actinomycetota</taxon>
        <taxon>Actinomycetes</taxon>
        <taxon>Kitasatosporales</taxon>
        <taxon>Streptomycetaceae</taxon>
        <taxon>Streptomyces</taxon>
    </lineage>
</organism>
<feature type="chain" id="PRO_5038779574" description="Secreted protein" evidence="1">
    <location>
        <begin position="23"/>
        <end position="149"/>
    </location>
</feature>
<protein>
    <recommendedName>
        <fullName evidence="4">Secreted protein</fullName>
    </recommendedName>
</protein>
<keyword evidence="1" id="KW-0732">Signal</keyword>
<evidence type="ECO:0008006" key="4">
    <source>
        <dbReference type="Google" id="ProtNLM"/>
    </source>
</evidence>
<gene>
    <name evidence="2" type="ORF">GCM10010358_11260</name>
</gene>
<dbReference type="Proteomes" id="UP000619244">
    <property type="component" value="Unassembled WGS sequence"/>
</dbReference>
<reference evidence="2" key="1">
    <citation type="journal article" date="2014" name="Int. J. Syst. Evol. Microbiol.">
        <title>Complete genome sequence of Corynebacterium casei LMG S-19264T (=DSM 44701T), isolated from a smear-ripened cheese.</title>
        <authorList>
            <consortium name="US DOE Joint Genome Institute (JGI-PGF)"/>
            <person name="Walter F."/>
            <person name="Albersmeier A."/>
            <person name="Kalinowski J."/>
            <person name="Ruckert C."/>
        </authorList>
    </citation>
    <scope>NUCLEOTIDE SEQUENCE</scope>
    <source>
        <strain evidence="2">JCM 4790</strain>
    </source>
</reference>
<evidence type="ECO:0000313" key="2">
    <source>
        <dbReference type="EMBL" id="GGX58866.1"/>
    </source>
</evidence>
<reference evidence="2" key="2">
    <citation type="submission" date="2020-09" db="EMBL/GenBank/DDBJ databases">
        <authorList>
            <person name="Sun Q."/>
            <person name="Ohkuma M."/>
        </authorList>
    </citation>
    <scope>NUCLEOTIDE SEQUENCE</scope>
    <source>
        <strain evidence="2">JCM 4790</strain>
    </source>
</reference>
<keyword evidence="3" id="KW-1185">Reference proteome</keyword>
<evidence type="ECO:0000256" key="1">
    <source>
        <dbReference type="SAM" id="SignalP"/>
    </source>
</evidence>
<proteinExistence type="predicted"/>
<accession>A0A918NBT0</accession>
<dbReference type="RefSeq" id="WP_190189049.1">
    <property type="nucleotide sequence ID" value="NZ_BMVU01000003.1"/>
</dbReference>